<name>A0A4C1Y8C1_EUMVA</name>
<gene>
    <name evidence="2" type="ORF">EVAR_59315_1</name>
</gene>
<protein>
    <submittedName>
        <fullName evidence="2">Uncharacterized protein</fullName>
    </submittedName>
</protein>
<sequence>MLSLECGISPAESAYFRAAFKLATAWLYQAALYRPIKIFSCMRIQKSDAVYDPPRPEGCSGPRTIRELRFRLAFQLEVTHTKRTERTPRPVKSESGSFRRAPRTRRAPPPRRAANLQ</sequence>
<comment type="caution">
    <text evidence="2">The sequence shown here is derived from an EMBL/GenBank/DDBJ whole genome shotgun (WGS) entry which is preliminary data.</text>
</comment>
<proteinExistence type="predicted"/>
<reference evidence="2 3" key="1">
    <citation type="journal article" date="2019" name="Commun. Biol.">
        <title>The bagworm genome reveals a unique fibroin gene that provides high tensile strength.</title>
        <authorList>
            <person name="Kono N."/>
            <person name="Nakamura H."/>
            <person name="Ohtoshi R."/>
            <person name="Tomita M."/>
            <person name="Numata K."/>
            <person name="Arakawa K."/>
        </authorList>
    </citation>
    <scope>NUCLEOTIDE SEQUENCE [LARGE SCALE GENOMIC DNA]</scope>
</reference>
<dbReference type="AlphaFoldDB" id="A0A4C1Y8C1"/>
<dbReference type="Proteomes" id="UP000299102">
    <property type="component" value="Unassembled WGS sequence"/>
</dbReference>
<feature type="compositionally biased region" description="Basic and acidic residues" evidence="1">
    <location>
        <begin position="79"/>
        <end position="92"/>
    </location>
</feature>
<keyword evidence="3" id="KW-1185">Reference proteome</keyword>
<feature type="region of interest" description="Disordered" evidence="1">
    <location>
        <begin position="79"/>
        <end position="117"/>
    </location>
</feature>
<accession>A0A4C1Y8C1</accession>
<evidence type="ECO:0000313" key="3">
    <source>
        <dbReference type="Proteomes" id="UP000299102"/>
    </source>
</evidence>
<evidence type="ECO:0000256" key="1">
    <source>
        <dbReference type="SAM" id="MobiDB-lite"/>
    </source>
</evidence>
<dbReference type="EMBL" id="BGZK01001147">
    <property type="protein sequence ID" value="GBP72501.1"/>
    <property type="molecule type" value="Genomic_DNA"/>
</dbReference>
<feature type="compositionally biased region" description="Basic residues" evidence="1">
    <location>
        <begin position="100"/>
        <end position="109"/>
    </location>
</feature>
<evidence type="ECO:0000313" key="2">
    <source>
        <dbReference type="EMBL" id="GBP72501.1"/>
    </source>
</evidence>
<organism evidence="2 3">
    <name type="scientific">Eumeta variegata</name>
    <name type="common">Bagworm moth</name>
    <name type="synonym">Eumeta japonica</name>
    <dbReference type="NCBI Taxonomy" id="151549"/>
    <lineage>
        <taxon>Eukaryota</taxon>
        <taxon>Metazoa</taxon>
        <taxon>Ecdysozoa</taxon>
        <taxon>Arthropoda</taxon>
        <taxon>Hexapoda</taxon>
        <taxon>Insecta</taxon>
        <taxon>Pterygota</taxon>
        <taxon>Neoptera</taxon>
        <taxon>Endopterygota</taxon>
        <taxon>Lepidoptera</taxon>
        <taxon>Glossata</taxon>
        <taxon>Ditrysia</taxon>
        <taxon>Tineoidea</taxon>
        <taxon>Psychidae</taxon>
        <taxon>Oiketicinae</taxon>
        <taxon>Eumeta</taxon>
    </lineage>
</organism>